<sequence>MMIAWSLYIPVGMFILSIRANYINYNSLFTITIIFKSVVIYID</sequence>
<dbReference type="Proteomes" id="UP000038204">
    <property type="component" value="Unassembled WGS sequence"/>
</dbReference>
<gene>
    <name evidence="2" type="ORF">ERS008667_01697</name>
</gene>
<evidence type="ECO:0000256" key="1">
    <source>
        <dbReference type="SAM" id="Phobius"/>
    </source>
</evidence>
<protein>
    <submittedName>
        <fullName evidence="2">Uncharacterized protein</fullName>
    </submittedName>
</protein>
<proteinExistence type="predicted"/>
<dbReference type="AlphaFoldDB" id="A0A0T9PXM4"/>
<name>A0A0T9PXM4_9GAMM</name>
<reference evidence="2 3" key="1">
    <citation type="submission" date="2015-03" db="EMBL/GenBank/DDBJ databases">
        <authorList>
            <person name="Murphy D."/>
        </authorList>
    </citation>
    <scope>NUCLEOTIDE SEQUENCE [LARGE SCALE GENOMIC DNA]</scope>
    <source>
        <strain evidence="2 3">Y233</strain>
    </source>
</reference>
<organism evidence="2 3">
    <name type="scientific">Yersinia similis</name>
    <dbReference type="NCBI Taxonomy" id="367190"/>
    <lineage>
        <taxon>Bacteria</taxon>
        <taxon>Pseudomonadati</taxon>
        <taxon>Pseudomonadota</taxon>
        <taxon>Gammaproteobacteria</taxon>
        <taxon>Enterobacterales</taxon>
        <taxon>Yersiniaceae</taxon>
        <taxon>Yersinia</taxon>
    </lineage>
</organism>
<evidence type="ECO:0000313" key="2">
    <source>
        <dbReference type="EMBL" id="CNH85202.1"/>
    </source>
</evidence>
<evidence type="ECO:0000313" key="3">
    <source>
        <dbReference type="Proteomes" id="UP000038204"/>
    </source>
</evidence>
<dbReference type="EMBL" id="CQBK01000010">
    <property type="protein sequence ID" value="CNH85202.1"/>
    <property type="molecule type" value="Genomic_DNA"/>
</dbReference>
<keyword evidence="1" id="KW-0812">Transmembrane</keyword>
<accession>A0A0T9PXM4</accession>
<feature type="transmembrane region" description="Helical" evidence="1">
    <location>
        <begin position="22"/>
        <end position="42"/>
    </location>
</feature>
<keyword evidence="1" id="KW-1133">Transmembrane helix</keyword>
<keyword evidence="1" id="KW-0472">Membrane</keyword>